<sequence>MHSRARSRAFTPRNIRAGFSACGLFPFNSDRVLQGIPEPPDELTILVSQGMPGSASNAGETVRSPLTLVTPVTLVTTQGLVSLQTIIINRDAHTLDGRSKRSLERHLDKLSKGAHLAFSQGILQRDQINFLMKFNNEAKVRRSASRGVLGNAKVMGDDELEAARAKRAEKAAIEEAKSKAKRGRKRKASSGVVEEEGQ</sequence>
<reference evidence="2 3" key="1">
    <citation type="submission" date="2016-05" db="EMBL/GenBank/DDBJ databases">
        <title>Comparative analysis of secretome profiles of manganese(II)-oxidizing ascomycete fungi.</title>
        <authorList>
            <consortium name="DOE Joint Genome Institute"/>
            <person name="Zeiner C.A."/>
            <person name="Purvine S.O."/>
            <person name="Zink E.M."/>
            <person name="Wu S."/>
            <person name="Pasa-Tolic L."/>
            <person name="Chaput D.L."/>
            <person name="Haridas S."/>
            <person name="Grigoriev I.V."/>
            <person name="Santelli C.M."/>
            <person name="Hansel C.M."/>
        </authorList>
    </citation>
    <scope>NUCLEOTIDE SEQUENCE [LARGE SCALE GENOMIC DNA]</scope>
    <source>
        <strain evidence="2 3">AP3s5-JAC2a</strain>
    </source>
</reference>
<name>A0A177CEL7_9PLEO</name>
<dbReference type="STRING" id="1460663.A0A177CEL7"/>
<proteinExistence type="predicted"/>
<evidence type="ECO:0000313" key="2">
    <source>
        <dbReference type="EMBL" id="OAG06075.1"/>
    </source>
</evidence>
<dbReference type="OrthoDB" id="4357141at2759"/>
<accession>A0A177CEL7</accession>
<dbReference type="RefSeq" id="XP_018036440.1">
    <property type="nucleotide sequence ID" value="XM_018176531.1"/>
</dbReference>
<evidence type="ECO:0000313" key="3">
    <source>
        <dbReference type="Proteomes" id="UP000077069"/>
    </source>
</evidence>
<dbReference type="GeneID" id="28760017"/>
<feature type="region of interest" description="Disordered" evidence="1">
    <location>
        <begin position="173"/>
        <end position="198"/>
    </location>
</feature>
<dbReference type="AlphaFoldDB" id="A0A177CEL7"/>
<protein>
    <submittedName>
        <fullName evidence="2">Uncharacterized protein</fullName>
    </submittedName>
</protein>
<organism evidence="2 3">
    <name type="scientific">Paraphaeosphaeria sporulosa</name>
    <dbReference type="NCBI Taxonomy" id="1460663"/>
    <lineage>
        <taxon>Eukaryota</taxon>
        <taxon>Fungi</taxon>
        <taxon>Dikarya</taxon>
        <taxon>Ascomycota</taxon>
        <taxon>Pezizomycotina</taxon>
        <taxon>Dothideomycetes</taxon>
        <taxon>Pleosporomycetidae</taxon>
        <taxon>Pleosporales</taxon>
        <taxon>Massarineae</taxon>
        <taxon>Didymosphaeriaceae</taxon>
        <taxon>Paraphaeosphaeria</taxon>
    </lineage>
</organism>
<gene>
    <name evidence="2" type="ORF">CC84DRAFT_1145917</name>
</gene>
<dbReference type="Proteomes" id="UP000077069">
    <property type="component" value="Unassembled WGS sequence"/>
</dbReference>
<evidence type="ECO:0000256" key="1">
    <source>
        <dbReference type="SAM" id="MobiDB-lite"/>
    </source>
</evidence>
<keyword evidence="3" id="KW-1185">Reference proteome</keyword>
<feature type="compositionally biased region" description="Basic residues" evidence="1">
    <location>
        <begin position="179"/>
        <end position="188"/>
    </location>
</feature>
<dbReference type="EMBL" id="KV441552">
    <property type="protein sequence ID" value="OAG06075.1"/>
    <property type="molecule type" value="Genomic_DNA"/>
</dbReference>
<dbReference type="InParanoid" id="A0A177CEL7"/>